<reference evidence="1 2" key="1">
    <citation type="journal article" date="2016" name="DNA Res.">
        <title>Genome sequence of Aspergillus luchuensis NBRC 4314.</title>
        <authorList>
            <person name="Yamada O."/>
            <person name="Machida M."/>
            <person name="Hosoyama A."/>
            <person name="Goto M."/>
            <person name="Takahashi T."/>
            <person name="Futagami T."/>
            <person name="Yamagata Y."/>
            <person name="Takeuchi M."/>
            <person name="Kobayashi T."/>
            <person name="Koike H."/>
            <person name="Abe K."/>
            <person name="Asai K."/>
            <person name="Arita M."/>
            <person name="Fujita N."/>
            <person name="Fukuda K."/>
            <person name="Higa K."/>
            <person name="Horikawa H."/>
            <person name="Ishikawa T."/>
            <person name="Jinno K."/>
            <person name="Kato Y."/>
            <person name="Kirimura K."/>
            <person name="Mizutani O."/>
            <person name="Nakasone K."/>
            <person name="Sano M."/>
            <person name="Shiraishi Y."/>
            <person name="Tsukahara M."/>
            <person name="Gomi K."/>
        </authorList>
    </citation>
    <scope>NUCLEOTIDE SEQUENCE [LARGE SCALE GENOMIC DNA]</scope>
    <source>
        <strain evidence="1 2">RIB 2604</strain>
    </source>
</reference>
<accession>A0A146F4X7</accession>
<reference evidence="2" key="2">
    <citation type="submission" date="2016-02" db="EMBL/GenBank/DDBJ databases">
        <title>Genome sequencing of Aspergillus luchuensis NBRC 4314.</title>
        <authorList>
            <person name="Yamada O."/>
        </authorList>
    </citation>
    <scope>NUCLEOTIDE SEQUENCE [LARGE SCALE GENOMIC DNA]</scope>
    <source>
        <strain evidence="2">RIB 2604</strain>
    </source>
</reference>
<gene>
    <name evidence="1" type="ORF">RIB2604_01000450</name>
</gene>
<proteinExistence type="predicted"/>
<comment type="caution">
    <text evidence="1">The sequence shown here is derived from an EMBL/GenBank/DDBJ whole genome shotgun (WGS) entry which is preliminary data.</text>
</comment>
<sequence>MACQPILQQLSVTSTPGACEERQRATVSAHAFQYCWYLDFELSLLMKLFCGEGRMPLHIRVEAN</sequence>
<dbReference type="AlphaFoldDB" id="A0A146F4X7"/>
<protein>
    <submittedName>
        <fullName evidence="1">Similar to An15g07820</fullName>
    </submittedName>
</protein>
<evidence type="ECO:0000313" key="2">
    <source>
        <dbReference type="Proteomes" id="UP000075230"/>
    </source>
</evidence>
<name>A0A146F4X7_ASPKA</name>
<dbReference type="Proteomes" id="UP000075230">
    <property type="component" value="Unassembled WGS sequence"/>
</dbReference>
<organism evidence="1 2">
    <name type="scientific">Aspergillus kawachii</name>
    <name type="common">White koji mold</name>
    <name type="synonym">Aspergillus awamori var. kawachi</name>
    <dbReference type="NCBI Taxonomy" id="1069201"/>
    <lineage>
        <taxon>Eukaryota</taxon>
        <taxon>Fungi</taxon>
        <taxon>Dikarya</taxon>
        <taxon>Ascomycota</taxon>
        <taxon>Pezizomycotina</taxon>
        <taxon>Eurotiomycetes</taxon>
        <taxon>Eurotiomycetidae</taxon>
        <taxon>Eurotiales</taxon>
        <taxon>Aspergillaceae</taxon>
        <taxon>Aspergillus</taxon>
        <taxon>Aspergillus subgen. Circumdati</taxon>
    </lineage>
</organism>
<evidence type="ECO:0000313" key="1">
    <source>
        <dbReference type="EMBL" id="GAT21158.1"/>
    </source>
</evidence>
<dbReference type="EMBL" id="BCWF01000010">
    <property type="protein sequence ID" value="GAT21158.1"/>
    <property type="molecule type" value="Genomic_DNA"/>
</dbReference>